<reference evidence="4" key="1">
    <citation type="journal article" date="2014" name="Front. Microbiol.">
        <title>High frequency of phylogenetically diverse reductive dehalogenase-homologous genes in deep subseafloor sedimentary metagenomes.</title>
        <authorList>
            <person name="Kawai M."/>
            <person name="Futagami T."/>
            <person name="Toyoda A."/>
            <person name="Takaki Y."/>
            <person name="Nishi S."/>
            <person name="Hori S."/>
            <person name="Arai W."/>
            <person name="Tsubouchi T."/>
            <person name="Morono Y."/>
            <person name="Uchiyama I."/>
            <person name="Ito T."/>
            <person name="Fujiyama A."/>
            <person name="Inagaki F."/>
            <person name="Takami H."/>
        </authorList>
    </citation>
    <scope>NUCLEOTIDE SEQUENCE</scope>
    <source>
        <strain evidence="4">Expedition CK06-06</strain>
    </source>
</reference>
<dbReference type="PROSITE" id="PS00958">
    <property type="entry name" value="TRANSALDOLASE_2"/>
    <property type="match status" value="1"/>
</dbReference>
<accession>X1MXN3</accession>
<sequence>MRIFLDTANIDQIRQAAKLGIISGITTNPSLVSREATTGYSERKYEADVKEICSIIPGPVSAEVLVEDAQAMIKQARRISTWAPNIVIKIPATAAGLEATSVLAKDNIKVNFTLCFSLNQALLGALAGATYVSPFVGRLDDAGHDGMQVVKDIVDVFKHYQLPTQVIAASIRHPEHCVAAAKAGAHIATIPYKVLMLMLRHPLTDIGVSRFLADWQRISSPNKVGQK</sequence>
<dbReference type="GO" id="GO:0016832">
    <property type="term" value="F:aldehyde-lyase activity"/>
    <property type="evidence" value="ECO:0007669"/>
    <property type="project" value="InterPro"/>
</dbReference>
<dbReference type="FunFam" id="3.20.20.70:FF:000018">
    <property type="entry name" value="Probable transaldolase"/>
    <property type="match status" value="1"/>
</dbReference>
<dbReference type="InterPro" id="IPR004731">
    <property type="entry name" value="Transaldolase_3B/F6P_aldolase"/>
</dbReference>
<comment type="subcellular location">
    <subcellularLocation>
        <location evidence="1">Cytoplasm</location>
    </subcellularLocation>
</comment>
<keyword evidence="2" id="KW-0963">Cytoplasm</keyword>
<dbReference type="PANTHER" id="PTHR10683">
    <property type="entry name" value="TRANSALDOLASE"/>
    <property type="match status" value="1"/>
</dbReference>
<evidence type="ECO:0000256" key="3">
    <source>
        <dbReference type="ARBA" id="ARBA00023270"/>
    </source>
</evidence>
<name>X1MXN3_9ZZZZ</name>
<dbReference type="PANTHER" id="PTHR10683:SF36">
    <property type="entry name" value="TRANSALDOLASE"/>
    <property type="match status" value="1"/>
</dbReference>
<dbReference type="GO" id="GO:0005975">
    <property type="term" value="P:carbohydrate metabolic process"/>
    <property type="evidence" value="ECO:0007669"/>
    <property type="project" value="InterPro"/>
</dbReference>
<organism evidence="4">
    <name type="scientific">marine sediment metagenome</name>
    <dbReference type="NCBI Taxonomy" id="412755"/>
    <lineage>
        <taxon>unclassified sequences</taxon>
        <taxon>metagenomes</taxon>
        <taxon>ecological metagenomes</taxon>
    </lineage>
</organism>
<dbReference type="AlphaFoldDB" id="X1MXN3"/>
<protein>
    <recommendedName>
        <fullName evidence="5">Transaldolase</fullName>
    </recommendedName>
</protein>
<dbReference type="InterPro" id="IPR013785">
    <property type="entry name" value="Aldolase_TIM"/>
</dbReference>
<dbReference type="PROSITE" id="PS01054">
    <property type="entry name" value="TRANSALDOLASE_1"/>
    <property type="match status" value="1"/>
</dbReference>
<gene>
    <name evidence="4" type="ORF">S06H3_42104</name>
</gene>
<evidence type="ECO:0000256" key="2">
    <source>
        <dbReference type="ARBA" id="ARBA00022490"/>
    </source>
</evidence>
<dbReference type="InterPro" id="IPR033919">
    <property type="entry name" value="TSA/FSA_arc/bac"/>
</dbReference>
<dbReference type="GO" id="GO:0005737">
    <property type="term" value="C:cytoplasm"/>
    <property type="evidence" value="ECO:0007669"/>
    <property type="project" value="UniProtKB-SubCell"/>
</dbReference>
<dbReference type="InterPro" id="IPR018225">
    <property type="entry name" value="Transaldolase_AS"/>
</dbReference>
<keyword evidence="3" id="KW-0704">Schiff base</keyword>
<dbReference type="CDD" id="cd00956">
    <property type="entry name" value="Transaldolase_FSA"/>
    <property type="match status" value="1"/>
</dbReference>
<proteinExistence type="predicted"/>
<dbReference type="Gene3D" id="3.20.20.70">
    <property type="entry name" value="Aldolase class I"/>
    <property type="match status" value="1"/>
</dbReference>
<dbReference type="EMBL" id="BARV01026006">
    <property type="protein sequence ID" value="GAI36023.1"/>
    <property type="molecule type" value="Genomic_DNA"/>
</dbReference>
<dbReference type="NCBIfam" id="TIGR00875">
    <property type="entry name" value="fsa_talC_mipB"/>
    <property type="match status" value="1"/>
</dbReference>
<evidence type="ECO:0008006" key="5">
    <source>
        <dbReference type="Google" id="ProtNLM"/>
    </source>
</evidence>
<dbReference type="Pfam" id="PF00923">
    <property type="entry name" value="TAL_FSA"/>
    <property type="match status" value="1"/>
</dbReference>
<comment type="caution">
    <text evidence="4">The sequence shown here is derived from an EMBL/GenBank/DDBJ whole genome shotgun (WGS) entry which is preliminary data.</text>
</comment>
<dbReference type="InterPro" id="IPR001585">
    <property type="entry name" value="TAL/FSA"/>
</dbReference>
<evidence type="ECO:0000256" key="1">
    <source>
        <dbReference type="ARBA" id="ARBA00004496"/>
    </source>
</evidence>
<evidence type="ECO:0000313" key="4">
    <source>
        <dbReference type="EMBL" id="GAI36023.1"/>
    </source>
</evidence>
<dbReference type="SUPFAM" id="SSF51569">
    <property type="entry name" value="Aldolase"/>
    <property type="match status" value="1"/>
</dbReference>